<gene>
    <name evidence="9" type="ORF">ODI_03945</name>
    <name evidence="10" type="ORF">ODI_R2480</name>
</gene>
<feature type="transmembrane region" description="Helical" evidence="8">
    <location>
        <begin position="73"/>
        <end position="94"/>
    </location>
</feature>
<evidence type="ECO:0000256" key="8">
    <source>
        <dbReference type="SAM" id="Phobius"/>
    </source>
</evidence>
<evidence type="ECO:0000256" key="1">
    <source>
        <dbReference type="ARBA" id="ARBA00004651"/>
    </source>
</evidence>
<evidence type="ECO:0000313" key="11">
    <source>
        <dbReference type="Proteomes" id="UP000078558"/>
    </source>
</evidence>
<proteinExistence type="inferred from homology"/>
<evidence type="ECO:0000256" key="3">
    <source>
        <dbReference type="ARBA" id="ARBA00022448"/>
    </source>
</evidence>
<dbReference type="GO" id="GO:0022857">
    <property type="term" value="F:transmembrane transporter activity"/>
    <property type="evidence" value="ECO:0007669"/>
    <property type="project" value="InterPro"/>
</dbReference>
<reference evidence="9 11" key="1">
    <citation type="submission" date="2016-06" db="EMBL/GenBank/DDBJ databases">
        <authorList>
            <person name="Kjaerup R.B."/>
            <person name="Dalgaard T.S."/>
            <person name="Juul-Madsen H.R."/>
        </authorList>
    </citation>
    <scope>NUCLEOTIDE SEQUENCE [LARGE SCALE GENOMIC DNA]</scope>
    <source>
        <strain evidence="9">Orrdi1</strain>
    </source>
</reference>
<keyword evidence="7 8" id="KW-0472">Membrane</keyword>
<dbReference type="InterPro" id="IPR037294">
    <property type="entry name" value="ABC_BtuC-like"/>
</dbReference>
<evidence type="ECO:0000256" key="4">
    <source>
        <dbReference type="ARBA" id="ARBA00022475"/>
    </source>
</evidence>
<feature type="transmembrane region" description="Helical" evidence="8">
    <location>
        <begin position="43"/>
        <end position="61"/>
    </location>
</feature>
<comment type="subcellular location">
    <subcellularLocation>
        <location evidence="1">Cell membrane</location>
        <topology evidence="1">Multi-pass membrane protein</topology>
    </subcellularLocation>
</comment>
<keyword evidence="6 8" id="KW-1133">Transmembrane helix</keyword>
<dbReference type="STRING" id="1851544.ODI_03945"/>
<reference evidence="10 11" key="2">
    <citation type="submission" date="2017-08" db="EMBL/GenBank/DDBJ databases">
        <authorList>
            <person name="de Groot N.N."/>
        </authorList>
    </citation>
    <scope>NUCLEOTIDE SEQUENCE [LARGE SCALE GENOMIC DNA]</scope>
    <source>
        <strain evidence="10">Orrdi1</strain>
    </source>
</reference>
<dbReference type="PANTHER" id="PTHR30472:SF1">
    <property type="entry name" value="FE(3+) DICITRATE TRANSPORT SYSTEM PERMEASE PROTEIN FECC-RELATED"/>
    <property type="match status" value="1"/>
</dbReference>
<dbReference type="SUPFAM" id="SSF81345">
    <property type="entry name" value="ABC transporter involved in vitamin B12 uptake, BtuC"/>
    <property type="match status" value="1"/>
</dbReference>
<comment type="similarity">
    <text evidence="2">Belongs to the binding-protein-dependent transport system permease family. FecCD subfamily.</text>
</comment>
<dbReference type="GO" id="GO:0005886">
    <property type="term" value="C:plasma membrane"/>
    <property type="evidence" value="ECO:0007669"/>
    <property type="project" value="UniProtKB-SubCell"/>
</dbReference>
<dbReference type="AlphaFoldDB" id="A0A1C3K7G0"/>
<dbReference type="InterPro" id="IPR000522">
    <property type="entry name" value="ABC_transptr_permease_BtuC"/>
</dbReference>
<dbReference type="PANTHER" id="PTHR30472">
    <property type="entry name" value="FERRIC ENTEROBACTIN TRANSPORT SYSTEM PERMEASE PROTEIN"/>
    <property type="match status" value="1"/>
</dbReference>
<feature type="transmembrane region" description="Helical" evidence="8">
    <location>
        <begin position="288"/>
        <end position="306"/>
    </location>
</feature>
<feature type="transmembrane region" description="Helical" evidence="8">
    <location>
        <begin position="260"/>
        <end position="282"/>
    </location>
</feature>
<dbReference type="Pfam" id="PF01032">
    <property type="entry name" value="FecCD"/>
    <property type="match status" value="1"/>
</dbReference>
<dbReference type="Gene3D" id="1.10.3470.10">
    <property type="entry name" value="ABC transporter involved in vitamin B12 uptake, BtuC"/>
    <property type="match status" value="1"/>
</dbReference>
<feature type="transmembrane region" description="Helical" evidence="8">
    <location>
        <begin position="171"/>
        <end position="191"/>
    </location>
</feature>
<keyword evidence="3" id="KW-0813">Transport</keyword>
<dbReference type="EMBL" id="LT907988">
    <property type="protein sequence ID" value="SOE50059.1"/>
    <property type="molecule type" value="Genomic_DNA"/>
</dbReference>
<accession>A0A1C3K7G0</accession>
<name>A0A1C3K7G0_9BURK</name>
<evidence type="ECO:0000256" key="5">
    <source>
        <dbReference type="ARBA" id="ARBA00022692"/>
    </source>
</evidence>
<feature type="transmembrane region" description="Helical" evidence="8">
    <location>
        <begin position="198"/>
        <end position="220"/>
    </location>
</feature>
<dbReference type="RefSeq" id="WP_231968044.1">
    <property type="nucleotide sequence ID" value="NZ_LT907988.1"/>
</dbReference>
<evidence type="ECO:0000256" key="2">
    <source>
        <dbReference type="ARBA" id="ARBA00007935"/>
    </source>
</evidence>
<evidence type="ECO:0000313" key="10">
    <source>
        <dbReference type="EMBL" id="SOE50059.1"/>
    </source>
</evidence>
<dbReference type="CDD" id="cd06550">
    <property type="entry name" value="TM_ABC_iron-siderophores_like"/>
    <property type="match status" value="1"/>
</dbReference>
<dbReference type="EMBL" id="FLRC01000053">
    <property type="protein sequence ID" value="SBT27358.1"/>
    <property type="molecule type" value="Genomic_DNA"/>
</dbReference>
<sequence length="314" mass="31676">MLACALASLALGSRTLGPAAVWQALTQPDDSYLSLIVSSRVPRTVLAILTGAALAVSGAIAQALTRNPLADPGLLGVNAGAAASLVGTALIAGSMPAHPFWAALPGALAAAAVVHLVGAGGRGRLNPARLVLTGAALNAVLFAFVQAVALVRNDIFDVYRFWAIGSLSGHSLQAAWQAVPYVAAGLVLAALLARALNLLTLGGTLASALGARAGLVRLLGLFCMTLLAAAATAAVGPIAFVGLAVPHLARRLAGADQRWLMLYCALLGPILMLVADILARVLRAPAEVLTGVIVALLGAPFLLAALRRSARISA</sequence>
<keyword evidence="11" id="KW-1185">Reference proteome</keyword>
<keyword evidence="5 8" id="KW-0812">Transmembrane</keyword>
<evidence type="ECO:0000313" key="9">
    <source>
        <dbReference type="EMBL" id="SBT27358.1"/>
    </source>
</evidence>
<dbReference type="KEGG" id="odi:ODI_R2480"/>
<keyword evidence="4" id="KW-1003">Cell membrane</keyword>
<organism evidence="9 11">
    <name type="scientific">Orrella dioscoreae</name>
    <dbReference type="NCBI Taxonomy" id="1851544"/>
    <lineage>
        <taxon>Bacteria</taxon>
        <taxon>Pseudomonadati</taxon>
        <taxon>Pseudomonadota</taxon>
        <taxon>Betaproteobacteria</taxon>
        <taxon>Burkholderiales</taxon>
        <taxon>Alcaligenaceae</taxon>
        <taxon>Orrella</taxon>
    </lineage>
</organism>
<protein>
    <submittedName>
        <fullName evidence="9">ABC-type Fe3+-siderophore transport system, permease component</fullName>
    </submittedName>
</protein>
<evidence type="ECO:0000256" key="7">
    <source>
        <dbReference type="ARBA" id="ARBA00023136"/>
    </source>
</evidence>
<dbReference type="Proteomes" id="UP000078558">
    <property type="component" value="Chromosome I"/>
</dbReference>
<feature type="transmembrane region" description="Helical" evidence="8">
    <location>
        <begin position="226"/>
        <end position="248"/>
    </location>
</feature>
<evidence type="ECO:0000256" key="6">
    <source>
        <dbReference type="ARBA" id="ARBA00022989"/>
    </source>
</evidence>
<feature type="transmembrane region" description="Helical" evidence="8">
    <location>
        <begin position="100"/>
        <end position="118"/>
    </location>
</feature>
<feature type="transmembrane region" description="Helical" evidence="8">
    <location>
        <begin position="130"/>
        <end position="151"/>
    </location>
</feature>
<dbReference type="GO" id="GO:0033214">
    <property type="term" value="P:siderophore-iron import into cell"/>
    <property type="evidence" value="ECO:0007669"/>
    <property type="project" value="TreeGrafter"/>
</dbReference>